<organism evidence="1 2">
    <name type="scientific">Pseudocitrobacter vendiensis</name>
    <dbReference type="NCBI Taxonomy" id="2488306"/>
    <lineage>
        <taxon>Bacteria</taxon>
        <taxon>Pseudomonadati</taxon>
        <taxon>Pseudomonadota</taxon>
        <taxon>Gammaproteobacteria</taxon>
        <taxon>Enterobacterales</taxon>
        <taxon>Enterobacteriaceae</taxon>
        <taxon>Pseudocitrobacter</taxon>
    </lineage>
</organism>
<dbReference type="Proteomes" id="UP001152651">
    <property type="component" value="Unassembled WGS sequence"/>
</dbReference>
<evidence type="ECO:0000313" key="1">
    <source>
        <dbReference type="EMBL" id="CAH6636235.1"/>
    </source>
</evidence>
<reference evidence="1" key="1">
    <citation type="submission" date="2022-05" db="EMBL/GenBank/DDBJ databases">
        <authorList>
            <person name="Blom J."/>
        </authorList>
    </citation>
    <scope>NUCLEOTIDE SEQUENCE</scope>
    <source>
        <strain evidence="1">Type strain: CPO20170097</strain>
    </source>
</reference>
<comment type="caution">
    <text evidence="1">The sequence shown here is derived from an EMBL/GenBank/DDBJ whole genome shotgun (WGS) entry which is preliminary data.</text>
</comment>
<proteinExistence type="predicted"/>
<sequence length="82" mass="9288">MAIRFRPTEYVITADGEWVAVDALSYQHTKPLLCGSCHTPATVTQGDNGWQLVHRPRSEADRRRVIRCCYRPPTFSTGIRGL</sequence>
<accession>A0ABM9F649</accession>
<gene>
    <name evidence="1" type="ORF">FBBNIHIM_05325</name>
</gene>
<evidence type="ECO:0000313" key="2">
    <source>
        <dbReference type="Proteomes" id="UP001152651"/>
    </source>
</evidence>
<protein>
    <submittedName>
        <fullName evidence="1">Uncharacterized protein</fullName>
    </submittedName>
</protein>
<name>A0ABM9F649_9ENTR</name>
<keyword evidence="2" id="KW-1185">Reference proteome</keyword>
<dbReference type="EMBL" id="CALSBS010000003">
    <property type="protein sequence ID" value="CAH6636235.1"/>
    <property type="molecule type" value="Genomic_DNA"/>
</dbReference>